<dbReference type="EMBL" id="FNYW01000089">
    <property type="protein sequence ID" value="SEJ10081.1"/>
    <property type="molecule type" value="Genomic_DNA"/>
</dbReference>
<organism evidence="1 2">
    <name type="scientific">Alkalibacterium gilvum</name>
    <dbReference type="NCBI Taxonomy" id="1130080"/>
    <lineage>
        <taxon>Bacteria</taxon>
        <taxon>Bacillati</taxon>
        <taxon>Bacillota</taxon>
        <taxon>Bacilli</taxon>
        <taxon>Lactobacillales</taxon>
        <taxon>Carnobacteriaceae</taxon>
        <taxon>Alkalibacterium</taxon>
    </lineage>
</organism>
<dbReference type="AlphaFoldDB" id="A0A1H6VZH1"/>
<sequence>MNEAMKIKNIEKAMEPLGISIKENFVYGYTEPGLLSSLTYGAFSSFVDMEHFLLIFIKEEVVLVGLTLMGDFSDSYIRIPRKDIELFHAKKGLIQYKLQLKIKDEKKITIKANKIIAAAKWQKANLAFLNTVHWYQ</sequence>
<reference evidence="2" key="1">
    <citation type="submission" date="2016-10" db="EMBL/GenBank/DDBJ databases">
        <authorList>
            <person name="Varghese N."/>
            <person name="Submissions S."/>
        </authorList>
    </citation>
    <scope>NUCLEOTIDE SEQUENCE [LARGE SCALE GENOMIC DNA]</scope>
    <source>
        <strain evidence="2">DSM 25751</strain>
    </source>
</reference>
<gene>
    <name evidence="1" type="ORF">SAMN04488113_1892</name>
</gene>
<dbReference type="OrthoDB" id="2156370at2"/>
<dbReference type="RefSeq" id="WP_091636858.1">
    <property type="nucleotide sequence ID" value="NZ_FNYW01000089.1"/>
</dbReference>
<evidence type="ECO:0000313" key="2">
    <source>
        <dbReference type="Proteomes" id="UP000198564"/>
    </source>
</evidence>
<dbReference type="Proteomes" id="UP000198564">
    <property type="component" value="Unassembled WGS sequence"/>
</dbReference>
<name>A0A1H6VZH1_9LACT</name>
<evidence type="ECO:0000313" key="1">
    <source>
        <dbReference type="EMBL" id="SEJ10081.1"/>
    </source>
</evidence>
<proteinExistence type="predicted"/>
<keyword evidence="2" id="KW-1185">Reference proteome</keyword>
<protein>
    <submittedName>
        <fullName evidence="1">Uncharacterized protein</fullName>
    </submittedName>
</protein>
<accession>A0A1H6VZH1</accession>